<keyword evidence="6" id="KW-0408">Iron</keyword>
<comment type="pathway">
    <text evidence="1">Amino-acid degradation; L-phenylalanine degradation; acetoacetate and fumarate from L-phenylalanine: step 4/6.</text>
</comment>
<sequence>MPVTDFKTPEKYQYLNGFNSFHESEAVKGALPIGANSPQKAPYGLYAEKLSGTAFTAPQGREPAIMALSYPPIGCALGIPASGIHCTRAECAT</sequence>
<reference evidence="8" key="1">
    <citation type="submission" date="2020-10" db="EMBL/GenBank/DDBJ databases">
        <title>High-Quality Genome Resource of Clonostachys rosea strain S41 by Oxford Nanopore Long-Read Sequencing.</title>
        <authorList>
            <person name="Wang H."/>
        </authorList>
    </citation>
    <scope>NUCLEOTIDE SEQUENCE</scope>
    <source>
        <strain evidence="8">S41</strain>
    </source>
</reference>
<dbReference type="AlphaFoldDB" id="A0A8H7TMZ1"/>
<dbReference type="SUPFAM" id="SSF51182">
    <property type="entry name" value="RmlC-like cupins"/>
    <property type="match status" value="1"/>
</dbReference>
<evidence type="ECO:0000256" key="2">
    <source>
        <dbReference type="ARBA" id="ARBA00013127"/>
    </source>
</evidence>
<dbReference type="EMBL" id="JADCTT010000004">
    <property type="protein sequence ID" value="KAF9752956.1"/>
    <property type="molecule type" value="Genomic_DNA"/>
</dbReference>
<keyword evidence="4" id="KW-0223">Dioxygenase</keyword>
<dbReference type="PANTHER" id="PTHR11056">
    <property type="entry name" value="HOMOGENTISATE 1,2-DIOXYGENASE"/>
    <property type="match status" value="1"/>
</dbReference>
<organism evidence="8 9">
    <name type="scientific">Bionectria ochroleuca</name>
    <name type="common">Gliocladium roseum</name>
    <dbReference type="NCBI Taxonomy" id="29856"/>
    <lineage>
        <taxon>Eukaryota</taxon>
        <taxon>Fungi</taxon>
        <taxon>Dikarya</taxon>
        <taxon>Ascomycota</taxon>
        <taxon>Pezizomycotina</taxon>
        <taxon>Sordariomycetes</taxon>
        <taxon>Hypocreomycetidae</taxon>
        <taxon>Hypocreales</taxon>
        <taxon>Bionectriaceae</taxon>
        <taxon>Clonostachys</taxon>
    </lineage>
</organism>
<dbReference type="GO" id="GO:0005737">
    <property type="term" value="C:cytoplasm"/>
    <property type="evidence" value="ECO:0007669"/>
    <property type="project" value="TreeGrafter"/>
</dbReference>
<protein>
    <recommendedName>
        <fullName evidence="2">homogentisate 1,2-dioxygenase</fullName>
        <ecNumber evidence="2">1.13.11.5</ecNumber>
    </recommendedName>
</protein>
<accession>A0A8H7TMZ1</accession>
<evidence type="ECO:0000256" key="1">
    <source>
        <dbReference type="ARBA" id="ARBA00004704"/>
    </source>
</evidence>
<dbReference type="GO" id="GO:0004411">
    <property type="term" value="F:homogentisate 1,2-dioxygenase activity"/>
    <property type="evidence" value="ECO:0007669"/>
    <property type="project" value="UniProtKB-EC"/>
</dbReference>
<name>A0A8H7TMZ1_BIOOC</name>
<evidence type="ECO:0000313" key="9">
    <source>
        <dbReference type="Proteomes" id="UP000616885"/>
    </source>
</evidence>
<evidence type="ECO:0000256" key="4">
    <source>
        <dbReference type="ARBA" id="ARBA00022964"/>
    </source>
</evidence>
<evidence type="ECO:0000256" key="5">
    <source>
        <dbReference type="ARBA" id="ARBA00023002"/>
    </source>
</evidence>
<dbReference type="InterPro" id="IPR005708">
    <property type="entry name" value="Homogentis_dOase"/>
</dbReference>
<dbReference type="PANTHER" id="PTHR11056:SF0">
    <property type="entry name" value="HOMOGENTISATE 1,2-DIOXYGENASE"/>
    <property type="match status" value="1"/>
</dbReference>
<comment type="caution">
    <text evidence="8">The sequence shown here is derived from an EMBL/GenBank/DDBJ whole genome shotgun (WGS) entry which is preliminary data.</text>
</comment>
<dbReference type="GO" id="GO:0046872">
    <property type="term" value="F:metal ion binding"/>
    <property type="evidence" value="ECO:0007669"/>
    <property type="project" value="UniProtKB-KW"/>
</dbReference>
<dbReference type="InterPro" id="IPR011051">
    <property type="entry name" value="RmlC_Cupin_sf"/>
</dbReference>
<evidence type="ECO:0000259" key="7">
    <source>
        <dbReference type="Pfam" id="PF20510"/>
    </source>
</evidence>
<evidence type="ECO:0000256" key="3">
    <source>
        <dbReference type="ARBA" id="ARBA00022723"/>
    </source>
</evidence>
<dbReference type="Pfam" id="PF20510">
    <property type="entry name" value="HgmA_N"/>
    <property type="match status" value="1"/>
</dbReference>
<gene>
    <name evidence="8" type="ORF">IM811_011714</name>
</gene>
<keyword evidence="3" id="KW-0479">Metal-binding</keyword>
<dbReference type="GO" id="GO:0006559">
    <property type="term" value="P:L-phenylalanine catabolic process"/>
    <property type="evidence" value="ECO:0007669"/>
    <property type="project" value="UniProtKB-UniPathway"/>
</dbReference>
<keyword evidence="5" id="KW-0560">Oxidoreductase</keyword>
<evidence type="ECO:0000256" key="6">
    <source>
        <dbReference type="ARBA" id="ARBA00023004"/>
    </source>
</evidence>
<dbReference type="InterPro" id="IPR046452">
    <property type="entry name" value="HgmA_N"/>
</dbReference>
<dbReference type="Proteomes" id="UP000616885">
    <property type="component" value="Unassembled WGS sequence"/>
</dbReference>
<evidence type="ECO:0000313" key="8">
    <source>
        <dbReference type="EMBL" id="KAF9752956.1"/>
    </source>
</evidence>
<feature type="domain" description="Homogentisate 1,2-dioxygenase N-terminal" evidence="7">
    <location>
        <begin position="13"/>
        <end position="60"/>
    </location>
</feature>
<proteinExistence type="predicted"/>
<dbReference type="UniPathway" id="UPA00139">
    <property type="reaction ID" value="UER00339"/>
</dbReference>
<dbReference type="GO" id="GO:0006570">
    <property type="term" value="P:tyrosine metabolic process"/>
    <property type="evidence" value="ECO:0007669"/>
    <property type="project" value="InterPro"/>
</dbReference>
<dbReference type="EC" id="1.13.11.5" evidence="2"/>